<keyword evidence="2" id="KW-1185">Reference proteome</keyword>
<dbReference type="EMBL" id="WOWK01000027">
    <property type="protein sequence ID" value="KAF0326908.1"/>
    <property type="molecule type" value="Genomic_DNA"/>
</dbReference>
<proteinExistence type="predicted"/>
<organism evidence="1 2">
    <name type="scientific">Colletotrichum asianum</name>
    <dbReference type="NCBI Taxonomy" id="702518"/>
    <lineage>
        <taxon>Eukaryota</taxon>
        <taxon>Fungi</taxon>
        <taxon>Dikarya</taxon>
        <taxon>Ascomycota</taxon>
        <taxon>Pezizomycotina</taxon>
        <taxon>Sordariomycetes</taxon>
        <taxon>Hypocreomycetidae</taxon>
        <taxon>Glomerellales</taxon>
        <taxon>Glomerellaceae</taxon>
        <taxon>Colletotrichum</taxon>
        <taxon>Colletotrichum gloeosporioides species complex</taxon>
    </lineage>
</organism>
<comment type="caution">
    <text evidence="1">The sequence shown here is derived from an EMBL/GenBank/DDBJ whole genome shotgun (WGS) entry which is preliminary data.</text>
</comment>
<accession>A0A8H3WF91</accession>
<gene>
    <name evidence="1" type="ORF">GQ607_005966</name>
</gene>
<reference evidence="1 2" key="1">
    <citation type="submission" date="2019-12" db="EMBL/GenBank/DDBJ databases">
        <title>A genome sequence resource for the geographically widespread anthracnose pathogen Colletotrichum asianum.</title>
        <authorList>
            <person name="Meng Y."/>
        </authorList>
    </citation>
    <scope>NUCLEOTIDE SEQUENCE [LARGE SCALE GENOMIC DNA]</scope>
    <source>
        <strain evidence="1 2">ICMP 18580</strain>
    </source>
</reference>
<dbReference type="Proteomes" id="UP000434172">
    <property type="component" value="Unassembled WGS sequence"/>
</dbReference>
<evidence type="ECO:0000313" key="2">
    <source>
        <dbReference type="Proteomes" id="UP000434172"/>
    </source>
</evidence>
<protein>
    <submittedName>
        <fullName evidence="1">Uncharacterized protein</fullName>
    </submittedName>
</protein>
<sequence length="147" mass="15634">MSSRNQWDASATLLFVHGSICRRKTTTIIRSRVVGVAQSRLDSRQSPAGSAACTLGPTPLAADRVSRSGPQGSLHAHAAILPKPAIPVSSGLKRKVGAGDAFGFWGDSMPFSLPAEAPFVVDTPLISLRCMHVQAPDMNRWITIQTS</sequence>
<dbReference type="AlphaFoldDB" id="A0A8H3WF91"/>
<evidence type="ECO:0000313" key="1">
    <source>
        <dbReference type="EMBL" id="KAF0326908.1"/>
    </source>
</evidence>
<name>A0A8H3WF91_9PEZI</name>